<dbReference type="PANTHER" id="PTHR45080:SF8">
    <property type="entry name" value="IG-LIKE DOMAIN-CONTAINING PROTEIN"/>
    <property type="match status" value="1"/>
</dbReference>
<dbReference type="InterPro" id="IPR003598">
    <property type="entry name" value="Ig_sub2"/>
</dbReference>
<dbReference type="PANTHER" id="PTHR45080">
    <property type="entry name" value="CONTACTIN 5"/>
    <property type="match status" value="1"/>
</dbReference>
<evidence type="ECO:0000313" key="5">
    <source>
        <dbReference type="Proteomes" id="UP001159405"/>
    </source>
</evidence>
<dbReference type="Proteomes" id="UP001159405">
    <property type="component" value="Unassembled WGS sequence"/>
</dbReference>
<dbReference type="InterPro" id="IPR013783">
    <property type="entry name" value="Ig-like_fold"/>
</dbReference>
<dbReference type="SUPFAM" id="SSF48726">
    <property type="entry name" value="Immunoglobulin"/>
    <property type="match status" value="2"/>
</dbReference>
<feature type="domain" description="Ig-like" evidence="3">
    <location>
        <begin position="1"/>
        <end position="67"/>
    </location>
</feature>
<dbReference type="PROSITE" id="PS50835">
    <property type="entry name" value="IG_LIKE"/>
    <property type="match status" value="2"/>
</dbReference>
<dbReference type="InterPro" id="IPR036179">
    <property type="entry name" value="Ig-like_dom_sf"/>
</dbReference>
<dbReference type="Gene3D" id="2.60.40.10">
    <property type="entry name" value="Immunoglobulins"/>
    <property type="match status" value="2"/>
</dbReference>
<reference evidence="4 5" key="1">
    <citation type="submission" date="2022-05" db="EMBL/GenBank/DDBJ databases">
        <authorList>
            <consortium name="Genoscope - CEA"/>
            <person name="William W."/>
        </authorList>
    </citation>
    <scope>NUCLEOTIDE SEQUENCE [LARGE SCALE GENOMIC DNA]</scope>
</reference>
<gene>
    <name evidence="4" type="ORF">PLOB_00007076</name>
</gene>
<sequence length="148" mass="15692">LSCPTDGSPRPKITWKKDGVELVPGERYVVDDKGSLTITSAVTDDSGTFTCTAKNIAGAEEVSSSIDILGRISLWLEVVYEARLNGATISLTCAVKGIPKPDVNWTKDGQSLLLGERLVVISNGTLVIRDSSVNDSGNYTCTAKSRSG</sequence>
<evidence type="ECO:0000259" key="3">
    <source>
        <dbReference type="PROSITE" id="PS50835"/>
    </source>
</evidence>
<organism evidence="4 5">
    <name type="scientific">Porites lobata</name>
    <dbReference type="NCBI Taxonomy" id="104759"/>
    <lineage>
        <taxon>Eukaryota</taxon>
        <taxon>Metazoa</taxon>
        <taxon>Cnidaria</taxon>
        <taxon>Anthozoa</taxon>
        <taxon>Hexacorallia</taxon>
        <taxon>Scleractinia</taxon>
        <taxon>Fungiina</taxon>
        <taxon>Poritidae</taxon>
        <taxon>Porites</taxon>
    </lineage>
</organism>
<dbReference type="SMART" id="SM00408">
    <property type="entry name" value="IGc2"/>
    <property type="match status" value="2"/>
</dbReference>
<evidence type="ECO:0000256" key="1">
    <source>
        <dbReference type="ARBA" id="ARBA00022729"/>
    </source>
</evidence>
<dbReference type="InterPro" id="IPR007110">
    <property type="entry name" value="Ig-like_dom"/>
</dbReference>
<feature type="non-terminal residue" evidence="4">
    <location>
        <position position="148"/>
    </location>
</feature>
<dbReference type="SMART" id="SM00409">
    <property type="entry name" value="IG"/>
    <property type="match status" value="2"/>
</dbReference>
<accession>A0ABN8QIK5</accession>
<dbReference type="Pfam" id="PF13927">
    <property type="entry name" value="Ig_3"/>
    <property type="match status" value="1"/>
</dbReference>
<keyword evidence="2" id="KW-1015">Disulfide bond</keyword>
<dbReference type="InterPro" id="IPR013098">
    <property type="entry name" value="Ig_I-set"/>
</dbReference>
<dbReference type="Pfam" id="PF07679">
    <property type="entry name" value="I-set"/>
    <property type="match status" value="1"/>
</dbReference>
<keyword evidence="1" id="KW-0732">Signal</keyword>
<feature type="non-terminal residue" evidence="4">
    <location>
        <position position="1"/>
    </location>
</feature>
<dbReference type="CDD" id="cd00096">
    <property type="entry name" value="Ig"/>
    <property type="match status" value="1"/>
</dbReference>
<dbReference type="InterPro" id="IPR050958">
    <property type="entry name" value="Cell_Adh-Cytoskel_Orgn"/>
</dbReference>
<feature type="domain" description="Ig-like" evidence="3">
    <location>
        <begin position="86"/>
        <end position="148"/>
    </location>
</feature>
<evidence type="ECO:0000313" key="4">
    <source>
        <dbReference type="EMBL" id="CAH3165274.1"/>
    </source>
</evidence>
<comment type="caution">
    <text evidence="4">The sequence shown here is derived from an EMBL/GenBank/DDBJ whole genome shotgun (WGS) entry which is preliminary data.</text>
</comment>
<protein>
    <recommendedName>
        <fullName evidence="3">Ig-like domain-containing protein</fullName>
    </recommendedName>
</protein>
<name>A0ABN8QIK5_9CNID</name>
<dbReference type="EMBL" id="CALNXK010000132">
    <property type="protein sequence ID" value="CAH3165274.1"/>
    <property type="molecule type" value="Genomic_DNA"/>
</dbReference>
<evidence type="ECO:0000256" key="2">
    <source>
        <dbReference type="ARBA" id="ARBA00023157"/>
    </source>
</evidence>
<dbReference type="InterPro" id="IPR003599">
    <property type="entry name" value="Ig_sub"/>
</dbReference>
<keyword evidence="5" id="KW-1185">Reference proteome</keyword>
<proteinExistence type="predicted"/>